<dbReference type="OrthoDB" id="9804062at2"/>
<dbReference type="Pfam" id="PF06689">
    <property type="entry name" value="zf-C4_ClpX"/>
    <property type="match status" value="1"/>
</dbReference>
<evidence type="ECO:0000313" key="9">
    <source>
        <dbReference type="EMBL" id="RAS45123.1"/>
    </source>
</evidence>
<dbReference type="GO" id="GO:0046983">
    <property type="term" value="F:protein dimerization activity"/>
    <property type="evidence" value="ECO:0007669"/>
    <property type="project" value="UniProtKB-UniRule"/>
</dbReference>
<protein>
    <recommendedName>
        <fullName evidence="6">ATP-dependent Clp protease ATP-binding subunit ClpX</fullName>
    </recommendedName>
</protein>
<dbReference type="Proteomes" id="UP000254235">
    <property type="component" value="Unassembled WGS sequence"/>
</dbReference>
<dbReference type="GO" id="GO:0008270">
    <property type="term" value="F:zinc ion binding"/>
    <property type="evidence" value="ECO:0007669"/>
    <property type="project" value="UniProtKB-UniRule"/>
</dbReference>
<evidence type="ECO:0000256" key="7">
    <source>
        <dbReference type="PROSITE-ProRule" id="PRU01250"/>
    </source>
</evidence>
<keyword evidence="10" id="KW-0645">Protease</keyword>
<dbReference type="SUPFAM" id="SSF52540">
    <property type="entry name" value="P-loop containing nucleoside triphosphate hydrolases"/>
    <property type="match status" value="1"/>
</dbReference>
<dbReference type="GO" id="GO:0051082">
    <property type="term" value="F:unfolded protein binding"/>
    <property type="evidence" value="ECO:0007669"/>
    <property type="project" value="UniProtKB-UniRule"/>
</dbReference>
<dbReference type="SMART" id="SM01086">
    <property type="entry name" value="ClpB_D2-small"/>
    <property type="match status" value="1"/>
</dbReference>
<evidence type="ECO:0000313" key="10">
    <source>
        <dbReference type="EMBL" id="SUC12952.1"/>
    </source>
</evidence>
<dbReference type="SMART" id="SM00382">
    <property type="entry name" value="AAA"/>
    <property type="match status" value="1"/>
</dbReference>
<dbReference type="SMART" id="SM00994">
    <property type="entry name" value="zf-C4_ClpX"/>
    <property type="match status" value="1"/>
</dbReference>
<dbReference type="AlphaFoldDB" id="A0A379F2U9"/>
<dbReference type="GO" id="GO:0051301">
    <property type="term" value="P:cell division"/>
    <property type="evidence" value="ECO:0007669"/>
    <property type="project" value="TreeGrafter"/>
</dbReference>
<dbReference type="InterPro" id="IPR027417">
    <property type="entry name" value="P-loop_NTPase"/>
</dbReference>
<dbReference type="GO" id="GO:0140662">
    <property type="term" value="F:ATP-dependent protein folding chaperone"/>
    <property type="evidence" value="ECO:0007669"/>
    <property type="project" value="InterPro"/>
</dbReference>
<dbReference type="CDD" id="cd19497">
    <property type="entry name" value="RecA-like_ClpX"/>
    <property type="match status" value="1"/>
</dbReference>
<evidence type="ECO:0000313" key="11">
    <source>
        <dbReference type="Proteomes" id="UP000249852"/>
    </source>
</evidence>
<name>A0A379F2U9_9BACT</name>
<evidence type="ECO:0000256" key="3">
    <source>
        <dbReference type="ARBA" id="ARBA00022833"/>
    </source>
</evidence>
<dbReference type="RefSeq" id="WP_006044385.1">
    <property type="nucleotide sequence ID" value="NZ_CAJPLF010000007.1"/>
</dbReference>
<dbReference type="InterPro" id="IPR004487">
    <property type="entry name" value="Clp_protease_ATP-bd_su_ClpX"/>
</dbReference>
<dbReference type="Gene3D" id="3.40.50.300">
    <property type="entry name" value="P-loop containing nucleotide triphosphate hydrolases"/>
    <property type="match status" value="1"/>
</dbReference>
<dbReference type="GO" id="GO:0016887">
    <property type="term" value="F:ATP hydrolysis activity"/>
    <property type="evidence" value="ECO:0007669"/>
    <property type="project" value="InterPro"/>
</dbReference>
<dbReference type="PANTHER" id="PTHR48102:SF7">
    <property type="entry name" value="ATP-DEPENDENT CLP PROTEASE ATP-BINDING SUBUNIT CLPX-LIKE, MITOCHONDRIAL"/>
    <property type="match status" value="1"/>
</dbReference>
<comment type="function">
    <text evidence="6">ATP-dependent specificity component of the Clp protease. It directs the protease to specific substrates. Can perform chaperone functions in the absence of ClpP.</text>
</comment>
<dbReference type="EMBL" id="QLTQ01000013">
    <property type="protein sequence ID" value="RAS45123.1"/>
    <property type="molecule type" value="Genomic_DNA"/>
</dbReference>
<comment type="subunit">
    <text evidence="6">Component of the ClpX-ClpP complex. Forms a hexameric ring that, in the presence of ATP, binds to fourteen ClpP subunits assembled into a disk-like structure with a central cavity, resembling the structure of eukaryotic proteasomes.</text>
</comment>
<proteinExistence type="inferred from homology"/>
<sequence length="410" mass="45918">MPQKKCSFCGRTENEVRLLITGLTGYICEDCAQQAYNIVVESGVLGKQTPELKDIDMEKVPKPTEIKAYLDEYIIGQDEAKRYLAVSVYNHYKRLQQSKDDDGVEVEKSNIIMVGSTGTGKTLLARTIAKLLNVPFTIVDATVFTEAGYVGEDVESILSRLLQVADYNVAAAERGIVFIDEIDKIARKSDNPSITRDVSGEGVQQGLLKLLEGTMVNVPPKGGRKHPDQDYIHVDTRNILFICGGAFDGIERKIAQRLNTHVVGYNSVQNVSRIDKKDLMKYVLPQDLRSFGLIPEIIGRLPVLTYLNPLDREALRKILVEPKNSIIKQYVKLFKMDGIDLTFAEDALDYIVDKAVEYKLGARGLRSIVEAVMMDTMFELPSKDVKEYKVTAQYAQQQLDKAKLNKLESA</sequence>
<keyword evidence="11" id="KW-1185">Reference proteome</keyword>
<keyword evidence="1 6" id="KW-0479">Metal-binding</keyword>
<dbReference type="Gene3D" id="6.20.220.10">
    <property type="entry name" value="ClpX chaperone, C4-type zinc finger domain"/>
    <property type="match status" value="1"/>
</dbReference>
<dbReference type="GO" id="GO:0051603">
    <property type="term" value="P:proteolysis involved in protein catabolic process"/>
    <property type="evidence" value="ECO:0007669"/>
    <property type="project" value="TreeGrafter"/>
</dbReference>
<dbReference type="NCBIfam" id="NF003745">
    <property type="entry name" value="PRK05342.1"/>
    <property type="match status" value="1"/>
</dbReference>
<reference evidence="10 12" key="2">
    <citation type="submission" date="2018-06" db="EMBL/GenBank/DDBJ databases">
        <authorList>
            <consortium name="Pathogen Informatics"/>
            <person name="Doyle S."/>
        </authorList>
    </citation>
    <scope>NUCLEOTIDE SEQUENCE [LARGE SCALE GENOMIC DNA]</scope>
    <source>
        <strain evidence="10 12">NCTC13043</strain>
    </source>
</reference>
<dbReference type="Proteomes" id="UP000249852">
    <property type="component" value="Unassembled WGS sequence"/>
</dbReference>
<dbReference type="GeneID" id="78571247"/>
<reference evidence="9 11" key="1">
    <citation type="submission" date="2018-06" db="EMBL/GenBank/DDBJ databases">
        <title>Genomic Encyclopedia of Archaeal and Bacterial Type Strains, Phase II (KMG-II): from individual species to whole genera.</title>
        <authorList>
            <person name="Goeker M."/>
        </authorList>
    </citation>
    <scope>NUCLEOTIDE SEQUENCE [LARGE SCALE GENOMIC DNA]</scope>
    <source>
        <strain evidence="9 11">DSM 18710</strain>
    </source>
</reference>
<evidence type="ECO:0000313" key="12">
    <source>
        <dbReference type="Proteomes" id="UP000254235"/>
    </source>
</evidence>
<feature type="domain" description="ClpX-type ZB" evidence="8">
    <location>
        <begin position="1"/>
        <end position="47"/>
    </location>
</feature>
<comment type="similarity">
    <text evidence="6 7">Belongs to the ClpX chaperone family.</text>
</comment>
<dbReference type="NCBIfam" id="TIGR00382">
    <property type="entry name" value="clpX"/>
    <property type="match status" value="1"/>
</dbReference>
<evidence type="ECO:0000256" key="2">
    <source>
        <dbReference type="ARBA" id="ARBA00022741"/>
    </source>
</evidence>
<evidence type="ECO:0000256" key="6">
    <source>
        <dbReference type="HAMAP-Rule" id="MF_00175"/>
    </source>
</evidence>
<dbReference type="EMBL" id="UGTP01000001">
    <property type="protein sequence ID" value="SUC12952.1"/>
    <property type="molecule type" value="Genomic_DNA"/>
</dbReference>
<keyword evidence="10" id="KW-0378">Hydrolase</keyword>
<feature type="binding site" evidence="6 7">
    <location>
        <position position="9"/>
    </location>
    <ligand>
        <name>Zn(2+)</name>
        <dbReference type="ChEBI" id="CHEBI:29105"/>
    </ligand>
</feature>
<feature type="binding site" evidence="6">
    <location>
        <begin position="116"/>
        <end position="123"/>
    </location>
    <ligand>
        <name>ATP</name>
        <dbReference type="ChEBI" id="CHEBI:30616"/>
    </ligand>
</feature>
<evidence type="ECO:0000256" key="1">
    <source>
        <dbReference type="ARBA" id="ARBA00022723"/>
    </source>
</evidence>
<dbReference type="InterPro" id="IPR050052">
    <property type="entry name" value="ATP-dep_Clp_protease_ClpX"/>
</dbReference>
<dbReference type="SUPFAM" id="SSF57716">
    <property type="entry name" value="Glucocorticoid receptor-like (DNA-binding domain)"/>
    <property type="match status" value="1"/>
</dbReference>
<accession>A0A379F2U9</accession>
<dbReference type="PROSITE" id="PS51902">
    <property type="entry name" value="CLPX_ZB"/>
    <property type="match status" value="1"/>
</dbReference>
<dbReference type="InterPro" id="IPR038366">
    <property type="entry name" value="Znf_CppX_C4_sf"/>
</dbReference>
<feature type="binding site" evidence="6 7">
    <location>
        <position position="28"/>
    </location>
    <ligand>
        <name>Zn(2+)</name>
        <dbReference type="ChEBI" id="CHEBI:29105"/>
    </ligand>
</feature>
<dbReference type="InterPro" id="IPR010603">
    <property type="entry name" value="Znf_CppX_C4"/>
</dbReference>
<dbReference type="GO" id="GO:0008233">
    <property type="term" value="F:peptidase activity"/>
    <property type="evidence" value="ECO:0007669"/>
    <property type="project" value="UniProtKB-KW"/>
</dbReference>
<keyword evidence="2 6" id="KW-0547">Nucleotide-binding</keyword>
<keyword evidence="4 6" id="KW-0067">ATP-binding</keyword>
<feature type="binding site" evidence="6 7">
    <location>
        <position position="31"/>
    </location>
    <ligand>
        <name>Zn(2+)</name>
        <dbReference type="ChEBI" id="CHEBI:29105"/>
    </ligand>
</feature>
<feature type="binding site" evidence="6 7">
    <location>
        <position position="6"/>
    </location>
    <ligand>
        <name>Zn(2+)</name>
        <dbReference type="ChEBI" id="CHEBI:29105"/>
    </ligand>
</feature>
<dbReference type="FunFam" id="1.10.8.60:FF:000002">
    <property type="entry name" value="ATP-dependent Clp protease ATP-binding subunit ClpX"/>
    <property type="match status" value="1"/>
</dbReference>
<dbReference type="Gene3D" id="1.10.8.60">
    <property type="match status" value="1"/>
</dbReference>
<dbReference type="PANTHER" id="PTHR48102">
    <property type="entry name" value="ATP-DEPENDENT CLP PROTEASE ATP-BINDING SUBUNIT CLPX-LIKE, MITOCHONDRIAL-RELATED"/>
    <property type="match status" value="1"/>
</dbReference>
<dbReference type="FunFam" id="3.40.50.300:FF:000005">
    <property type="entry name" value="ATP-dependent Clp protease ATP-binding subunit ClpX"/>
    <property type="match status" value="1"/>
</dbReference>
<evidence type="ECO:0000256" key="5">
    <source>
        <dbReference type="ARBA" id="ARBA00023186"/>
    </source>
</evidence>
<dbReference type="InterPro" id="IPR019489">
    <property type="entry name" value="Clp_ATPase_C"/>
</dbReference>
<keyword evidence="5 6" id="KW-0143">Chaperone</keyword>
<dbReference type="InterPro" id="IPR003959">
    <property type="entry name" value="ATPase_AAA_core"/>
</dbReference>
<dbReference type="InterPro" id="IPR046425">
    <property type="entry name" value="ClpX_bact"/>
</dbReference>
<gene>
    <name evidence="6 10" type="primary">clpX</name>
    <name evidence="9" type="ORF">BC673_11329</name>
    <name evidence="10" type="ORF">NCTC13043_01572</name>
</gene>
<dbReference type="GO" id="GO:0005524">
    <property type="term" value="F:ATP binding"/>
    <property type="evidence" value="ECO:0007669"/>
    <property type="project" value="UniProtKB-UniRule"/>
</dbReference>
<dbReference type="InterPro" id="IPR059188">
    <property type="entry name" value="Znf_CLPX-like"/>
</dbReference>
<keyword evidence="3 6" id="KW-0862">Zinc</keyword>
<dbReference type="HAMAP" id="MF_00175">
    <property type="entry name" value="ClpX"/>
    <property type="match status" value="1"/>
</dbReference>
<evidence type="ECO:0000259" key="8">
    <source>
        <dbReference type="PROSITE" id="PS51902"/>
    </source>
</evidence>
<dbReference type="Pfam" id="PF07724">
    <property type="entry name" value="AAA_2"/>
    <property type="match status" value="1"/>
</dbReference>
<evidence type="ECO:0000256" key="4">
    <source>
        <dbReference type="ARBA" id="ARBA00022840"/>
    </source>
</evidence>
<dbReference type="Pfam" id="PF10431">
    <property type="entry name" value="ClpB_D2-small"/>
    <property type="match status" value="1"/>
</dbReference>
<dbReference type="GO" id="GO:0009376">
    <property type="term" value="C:HslUV protease complex"/>
    <property type="evidence" value="ECO:0007669"/>
    <property type="project" value="TreeGrafter"/>
</dbReference>
<dbReference type="InterPro" id="IPR003593">
    <property type="entry name" value="AAA+_ATPase"/>
</dbReference>
<organism evidence="10 12">
    <name type="scientific">Prevotella pallens</name>
    <dbReference type="NCBI Taxonomy" id="60133"/>
    <lineage>
        <taxon>Bacteria</taxon>
        <taxon>Pseudomonadati</taxon>
        <taxon>Bacteroidota</taxon>
        <taxon>Bacteroidia</taxon>
        <taxon>Bacteroidales</taxon>
        <taxon>Prevotellaceae</taxon>
        <taxon>Prevotella</taxon>
    </lineage>
</organism>